<proteinExistence type="predicted"/>
<gene>
    <name evidence="3" type="ORF">SAMN02910451_01760</name>
</gene>
<feature type="transmembrane region" description="Helical" evidence="1">
    <location>
        <begin position="78"/>
        <end position="97"/>
    </location>
</feature>
<dbReference type="PROSITE" id="PS51257">
    <property type="entry name" value="PROKAR_LIPOPROTEIN"/>
    <property type="match status" value="1"/>
</dbReference>
<dbReference type="Proteomes" id="UP000183047">
    <property type="component" value="Unassembled WGS sequence"/>
</dbReference>
<feature type="transmembrane region" description="Helical" evidence="1">
    <location>
        <begin position="7"/>
        <end position="29"/>
    </location>
</feature>
<keyword evidence="4" id="KW-1185">Reference proteome</keyword>
<reference evidence="4" key="1">
    <citation type="submission" date="2016-10" db="EMBL/GenBank/DDBJ databases">
        <authorList>
            <person name="Varghese N."/>
            <person name="Submissions S."/>
        </authorList>
    </citation>
    <scope>NUCLEOTIDE SEQUENCE [LARGE SCALE GENOMIC DNA]</scope>
    <source>
        <strain evidence="4">XBD2006</strain>
    </source>
</reference>
<sequence length="513" mass="58264">MKLKKAFNMAICACLLIGAVLILGCSIFTTIYYKMHQENDKLYFKAENIPLLVISVGLSLLVFYIFKKKEIFTKNKKLMAIGLLFCILYCLTLIFSIKPLPVNDSGLLDAHINSFVRGDYSQLTEKGGYLYTWPFQLGYVFFGEFMTKVFGSGNYLAWNLAQLISILFTMYFLDKICMECFEDAEICGIMSFLSMGALFFYNYVTYIYGDILSMGPQTLALYLMIRYMKTGEQRYGLGSGLSIAIGVMLKTNCEIAVIALIMILFINGIGSKSDDAKVKFKNRVVIAICMLIFVFGQKAYINSHYMKVTGLEEIPKGNPSAAHIAMGLQEDGGLEPGWYNGYNYRVFSENDYDTELTKKAATAKIGERLDLFAHHPFYAARFFTRKYITQWADPVCISTQNLDYVSRHHEISALGNSIVFGVGSTVLAWIMNVFMTLCYLGVVVYLAGVLRKRHVSDYEMLMLLLIFGGMVFHEFWEGSSRYAMRYYIYQLPFAACGLKVLLGLIHEHKLKKI</sequence>
<organism evidence="3 4">
    <name type="scientific">Butyrivibrio hungatei</name>
    <dbReference type="NCBI Taxonomy" id="185008"/>
    <lineage>
        <taxon>Bacteria</taxon>
        <taxon>Bacillati</taxon>
        <taxon>Bacillota</taxon>
        <taxon>Clostridia</taxon>
        <taxon>Lachnospirales</taxon>
        <taxon>Lachnospiraceae</taxon>
        <taxon>Butyrivibrio</taxon>
    </lineage>
</organism>
<protein>
    <submittedName>
        <fullName evidence="3">Dolichyl-phosphate-mannose-protein mannosyltransferase</fullName>
    </submittedName>
</protein>
<feature type="transmembrane region" description="Helical" evidence="1">
    <location>
        <begin position="426"/>
        <end position="448"/>
    </location>
</feature>
<feature type="transmembrane region" description="Helical" evidence="1">
    <location>
        <begin position="49"/>
        <end position="66"/>
    </location>
</feature>
<dbReference type="GO" id="GO:0016757">
    <property type="term" value="F:glycosyltransferase activity"/>
    <property type="evidence" value="ECO:0007669"/>
    <property type="project" value="UniProtKB-KW"/>
</dbReference>
<dbReference type="InterPro" id="IPR038731">
    <property type="entry name" value="RgtA/B/C-like"/>
</dbReference>
<keyword evidence="3" id="KW-0328">Glycosyltransferase</keyword>
<keyword evidence="3" id="KW-0808">Transferase</keyword>
<feature type="transmembrane region" description="Helical" evidence="1">
    <location>
        <begin position="185"/>
        <end position="201"/>
    </location>
</feature>
<keyword evidence="1" id="KW-1133">Transmembrane helix</keyword>
<evidence type="ECO:0000259" key="2">
    <source>
        <dbReference type="Pfam" id="PF13231"/>
    </source>
</evidence>
<feature type="domain" description="Glycosyltransferase RgtA/B/C/D-like" evidence="2">
    <location>
        <begin position="141"/>
        <end position="292"/>
    </location>
</feature>
<evidence type="ECO:0000313" key="4">
    <source>
        <dbReference type="Proteomes" id="UP000183047"/>
    </source>
</evidence>
<keyword evidence="1" id="KW-0472">Membrane</keyword>
<keyword evidence="1" id="KW-0812">Transmembrane</keyword>
<feature type="transmembrane region" description="Helical" evidence="1">
    <location>
        <begin position="155"/>
        <end position="173"/>
    </location>
</feature>
<feature type="transmembrane region" description="Helical" evidence="1">
    <location>
        <begin position="488"/>
        <end position="505"/>
    </location>
</feature>
<dbReference type="EMBL" id="FMUR01000010">
    <property type="protein sequence ID" value="SCY21434.1"/>
    <property type="molecule type" value="Genomic_DNA"/>
</dbReference>
<feature type="transmembrane region" description="Helical" evidence="1">
    <location>
        <begin position="460"/>
        <end position="476"/>
    </location>
</feature>
<dbReference type="Pfam" id="PF13231">
    <property type="entry name" value="PMT_2"/>
    <property type="match status" value="1"/>
</dbReference>
<dbReference type="AlphaFoldDB" id="A0A1G5E369"/>
<evidence type="ECO:0000256" key="1">
    <source>
        <dbReference type="SAM" id="Phobius"/>
    </source>
</evidence>
<accession>A0A1G5E369</accession>
<evidence type="ECO:0000313" key="3">
    <source>
        <dbReference type="EMBL" id="SCY21434.1"/>
    </source>
</evidence>
<feature type="transmembrane region" description="Helical" evidence="1">
    <location>
        <begin position="284"/>
        <end position="301"/>
    </location>
</feature>
<feature type="transmembrane region" description="Helical" evidence="1">
    <location>
        <begin position="255"/>
        <end position="272"/>
    </location>
</feature>
<name>A0A1G5E369_9FIRM</name>